<accession>A0A7T0G4U0</accession>
<evidence type="ECO:0000256" key="3">
    <source>
        <dbReference type="ARBA" id="ARBA00022448"/>
    </source>
</evidence>
<evidence type="ECO:0000256" key="1">
    <source>
        <dbReference type="ARBA" id="ARBA00004383"/>
    </source>
</evidence>
<dbReference type="InterPro" id="IPR006260">
    <property type="entry name" value="TonB/TolA_C"/>
</dbReference>
<evidence type="ECO:0000256" key="8">
    <source>
        <dbReference type="ARBA" id="ARBA00022989"/>
    </source>
</evidence>
<proteinExistence type="inferred from homology"/>
<dbReference type="EMBL" id="CP048620">
    <property type="protein sequence ID" value="QPJ66724.1"/>
    <property type="molecule type" value="Genomic_DNA"/>
</dbReference>
<organism evidence="11 12">
    <name type="scientific">Candidatus Nitrohelix vancouverensis</name>
    <dbReference type="NCBI Taxonomy" id="2705534"/>
    <lineage>
        <taxon>Bacteria</taxon>
        <taxon>Pseudomonadati</taxon>
        <taxon>Nitrospinota/Tectimicrobiota group</taxon>
        <taxon>Nitrospinota</taxon>
        <taxon>Nitrospinia</taxon>
        <taxon>Nitrospinales</taxon>
        <taxon>Nitrospinaceae</taxon>
        <taxon>Candidatus Nitrohelix</taxon>
    </lineage>
</organism>
<dbReference type="PANTHER" id="PTHR33446:SF2">
    <property type="entry name" value="PROTEIN TONB"/>
    <property type="match status" value="1"/>
</dbReference>
<dbReference type="InterPro" id="IPR037682">
    <property type="entry name" value="TonB_C"/>
</dbReference>
<keyword evidence="6" id="KW-0812">Transmembrane</keyword>
<evidence type="ECO:0000256" key="5">
    <source>
        <dbReference type="ARBA" id="ARBA00022519"/>
    </source>
</evidence>
<gene>
    <name evidence="11" type="ORF">G3M78_00820</name>
</gene>
<evidence type="ECO:0000256" key="6">
    <source>
        <dbReference type="ARBA" id="ARBA00022692"/>
    </source>
</evidence>
<protein>
    <submittedName>
        <fullName evidence="11">Energy transducer TonB</fullName>
    </submittedName>
</protein>
<dbReference type="KEGG" id="nva:G3M78_00820"/>
<dbReference type="GO" id="GO:0015031">
    <property type="term" value="P:protein transport"/>
    <property type="evidence" value="ECO:0007669"/>
    <property type="project" value="UniProtKB-KW"/>
</dbReference>
<evidence type="ECO:0000259" key="10">
    <source>
        <dbReference type="PROSITE" id="PS52015"/>
    </source>
</evidence>
<dbReference type="Gene3D" id="3.30.1150.10">
    <property type="match status" value="1"/>
</dbReference>
<keyword evidence="9" id="KW-0472">Membrane</keyword>
<keyword evidence="7" id="KW-0653">Protein transport</keyword>
<evidence type="ECO:0000313" key="11">
    <source>
        <dbReference type="EMBL" id="QPJ66724.1"/>
    </source>
</evidence>
<dbReference type="Proteomes" id="UP000594464">
    <property type="component" value="Chromosome"/>
</dbReference>
<dbReference type="InterPro" id="IPR051045">
    <property type="entry name" value="TonB-dependent_transducer"/>
</dbReference>
<dbReference type="NCBIfam" id="TIGR01352">
    <property type="entry name" value="tonB_Cterm"/>
    <property type="match status" value="1"/>
</dbReference>
<reference evidence="12" key="1">
    <citation type="submission" date="2020-02" db="EMBL/GenBank/DDBJ databases">
        <title>Genomic and physiological characterization of two novel Nitrospinaceae genera.</title>
        <authorList>
            <person name="Mueller A.J."/>
            <person name="Jung M.-Y."/>
            <person name="Strachan C.R."/>
            <person name="Herbold C.W."/>
            <person name="Kirkegaard R.H."/>
            <person name="Daims H."/>
        </authorList>
    </citation>
    <scope>NUCLEOTIDE SEQUENCE [LARGE SCALE GENOMIC DNA]</scope>
</reference>
<name>A0A7T0G4U0_9BACT</name>
<dbReference type="GO" id="GO:0055085">
    <property type="term" value="P:transmembrane transport"/>
    <property type="evidence" value="ECO:0007669"/>
    <property type="project" value="InterPro"/>
</dbReference>
<dbReference type="GO" id="GO:0031992">
    <property type="term" value="F:energy transducer activity"/>
    <property type="evidence" value="ECO:0007669"/>
    <property type="project" value="TreeGrafter"/>
</dbReference>
<evidence type="ECO:0000313" key="12">
    <source>
        <dbReference type="Proteomes" id="UP000594464"/>
    </source>
</evidence>
<evidence type="ECO:0000256" key="9">
    <source>
        <dbReference type="ARBA" id="ARBA00023136"/>
    </source>
</evidence>
<feature type="domain" description="TonB C-terminal" evidence="10">
    <location>
        <begin position="41"/>
        <end position="136"/>
    </location>
</feature>
<evidence type="ECO:0000256" key="2">
    <source>
        <dbReference type="ARBA" id="ARBA00006555"/>
    </source>
</evidence>
<evidence type="ECO:0000256" key="4">
    <source>
        <dbReference type="ARBA" id="ARBA00022475"/>
    </source>
</evidence>
<dbReference type="GO" id="GO:0098797">
    <property type="term" value="C:plasma membrane protein complex"/>
    <property type="evidence" value="ECO:0007669"/>
    <property type="project" value="TreeGrafter"/>
</dbReference>
<dbReference type="Pfam" id="PF03544">
    <property type="entry name" value="TonB_C"/>
    <property type="match status" value="1"/>
</dbReference>
<keyword evidence="8" id="KW-1133">Transmembrane helix</keyword>
<comment type="similarity">
    <text evidence="2">Belongs to the TonB family.</text>
</comment>
<comment type="subcellular location">
    <subcellularLocation>
        <location evidence="1">Cell inner membrane</location>
        <topology evidence="1">Single-pass membrane protein</topology>
        <orientation evidence="1">Periplasmic side</orientation>
    </subcellularLocation>
</comment>
<keyword evidence="4" id="KW-1003">Cell membrane</keyword>
<dbReference type="PROSITE" id="PS52015">
    <property type="entry name" value="TONB_CTD"/>
    <property type="match status" value="1"/>
</dbReference>
<evidence type="ECO:0000256" key="7">
    <source>
        <dbReference type="ARBA" id="ARBA00022927"/>
    </source>
</evidence>
<keyword evidence="3" id="KW-0813">Transport</keyword>
<dbReference type="PANTHER" id="PTHR33446">
    <property type="entry name" value="PROTEIN TONB-RELATED"/>
    <property type="match status" value="1"/>
</dbReference>
<sequence>MSLLDGFDPEPYAASETEATLEDLDDGESISLDTKEVKYASYFARIKHQIERVWAYPIEAAQRGIQGAVVLRFVIDKHGTLAGVWVKETSDSNMLDLAAIKAVKDAAPFYPFPITISKEKISIAARFEYTPRFVHADR</sequence>
<dbReference type="AlphaFoldDB" id="A0A7T0G4U0"/>
<dbReference type="SUPFAM" id="SSF74653">
    <property type="entry name" value="TolA/TonB C-terminal domain"/>
    <property type="match status" value="1"/>
</dbReference>
<keyword evidence="5" id="KW-0997">Cell inner membrane</keyword>